<dbReference type="PROSITE" id="PS51015">
    <property type="entry name" value="YDG"/>
    <property type="match status" value="1"/>
</dbReference>
<dbReference type="Pfam" id="PF13445">
    <property type="entry name" value="zf-RING_UBOX"/>
    <property type="match status" value="1"/>
</dbReference>
<evidence type="ECO:0000256" key="1">
    <source>
        <dbReference type="ARBA" id="ARBA00000900"/>
    </source>
</evidence>
<proteinExistence type="predicted"/>
<dbReference type="PROSITE" id="PS50089">
    <property type="entry name" value="ZF_RING_2"/>
    <property type="match status" value="2"/>
</dbReference>
<dbReference type="GO" id="GO:0008270">
    <property type="term" value="F:zinc ion binding"/>
    <property type="evidence" value="ECO:0007669"/>
    <property type="project" value="UniProtKB-KW"/>
</dbReference>
<name>A0A0C9RXD9_9CONI</name>
<dbReference type="Gene3D" id="3.30.40.10">
    <property type="entry name" value="Zinc/RING finger domain, C3HC4 (zinc finger)"/>
    <property type="match status" value="3"/>
</dbReference>
<organism evidence="18">
    <name type="scientific">Wollemia nobilis</name>
    <dbReference type="NCBI Taxonomy" id="56998"/>
    <lineage>
        <taxon>Eukaryota</taxon>
        <taxon>Viridiplantae</taxon>
        <taxon>Streptophyta</taxon>
        <taxon>Embryophyta</taxon>
        <taxon>Tracheophyta</taxon>
        <taxon>Spermatophyta</taxon>
        <taxon>Pinopsida</taxon>
        <taxon>Pinidae</taxon>
        <taxon>Conifers II</taxon>
        <taxon>Araucariales</taxon>
        <taxon>Araucariaceae</taxon>
        <taxon>Wollemia</taxon>
    </lineage>
</organism>
<dbReference type="InterPro" id="IPR047498">
    <property type="entry name" value="RING-HC_ORTHRUS_rpt1"/>
</dbReference>
<dbReference type="Pfam" id="PF13923">
    <property type="entry name" value="zf-C3HC4_2"/>
    <property type="match status" value="1"/>
</dbReference>
<evidence type="ECO:0000259" key="15">
    <source>
        <dbReference type="PROSITE" id="PS50016"/>
    </source>
</evidence>
<dbReference type="SMART" id="SM00249">
    <property type="entry name" value="PHD"/>
    <property type="match status" value="1"/>
</dbReference>
<feature type="compositionally biased region" description="Polar residues" evidence="14">
    <location>
        <begin position="841"/>
        <end position="853"/>
    </location>
</feature>
<feature type="compositionally biased region" description="Basic and acidic residues" evidence="14">
    <location>
        <begin position="695"/>
        <end position="704"/>
    </location>
</feature>
<keyword evidence="11 13" id="KW-0539">Nucleus</keyword>
<dbReference type="InterPro" id="IPR003105">
    <property type="entry name" value="SRA_YDG"/>
</dbReference>
<keyword evidence="8" id="KW-0862">Zinc</keyword>
<dbReference type="PROSITE" id="PS50016">
    <property type="entry name" value="ZF_PHD_2"/>
    <property type="match status" value="1"/>
</dbReference>
<evidence type="ECO:0000313" key="18">
    <source>
        <dbReference type="EMBL" id="JAG88684.1"/>
    </source>
</evidence>
<keyword evidence="4" id="KW-0808">Transferase</keyword>
<feature type="compositionally biased region" description="Basic and acidic residues" evidence="14">
    <location>
        <begin position="820"/>
        <end position="840"/>
    </location>
</feature>
<protein>
    <recommendedName>
        <fullName evidence="3">RING-type E3 ubiquitin transferase</fullName>
        <ecNumber evidence="3">2.3.2.27</ecNumber>
    </recommendedName>
</protein>
<dbReference type="GO" id="GO:0044027">
    <property type="term" value="P:negative regulation of gene expression via chromosomal CpG island methylation"/>
    <property type="evidence" value="ECO:0007669"/>
    <property type="project" value="TreeGrafter"/>
</dbReference>
<dbReference type="GO" id="GO:0003677">
    <property type="term" value="F:DNA binding"/>
    <property type="evidence" value="ECO:0007669"/>
    <property type="project" value="UniProtKB-KW"/>
</dbReference>
<evidence type="ECO:0000256" key="5">
    <source>
        <dbReference type="ARBA" id="ARBA00022723"/>
    </source>
</evidence>
<dbReference type="PANTHER" id="PTHR14140">
    <property type="entry name" value="E3 UBIQUITIN-PROTEIN LIGASE UHRF-RELATED"/>
    <property type="match status" value="1"/>
</dbReference>
<comment type="subcellular location">
    <subcellularLocation>
        <location evidence="13">Nucleus</location>
    </subcellularLocation>
</comment>
<evidence type="ECO:0000256" key="9">
    <source>
        <dbReference type="ARBA" id="ARBA00022853"/>
    </source>
</evidence>
<dbReference type="InterPro" id="IPR027370">
    <property type="entry name" value="Znf-RING_euk"/>
</dbReference>
<feature type="region of interest" description="Disordered" evidence="14">
    <location>
        <begin position="748"/>
        <end position="919"/>
    </location>
</feature>
<dbReference type="PROSITE" id="PS00518">
    <property type="entry name" value="ZF_RING_1"/>
    <property type="match status" value="1"/>
</dbReference>
<dbReference type="GO" id="GO:0061630">
    <property type="term" value="F:ubiquitin protein ligase activity"/>
    <property type="evidence" value="ECO:0007669"/>
    <property type="project" value="UniProtKB-EC"/>
</dbReference>
<reference evidence="18" key="1">
    <citation type="submission" date="2015-02" db="EMBL/GenBank/DDBJ databases">
        <title>A transcriptome of Wollemia nobilis - a relic of Gondwana.</title>
        <authorList>
            <person name="Chia J.Y."/>
            <person name="Leong Y.S."/>
            <person name="Abdul Karim S."/>
            <person name="Wan Azmi N."/>
            <person name="Hercus R."/>
            <person name="Croft L."/>
        </authorList>
    </citation>
    <scope>NUCLEOTIDE SEQUENCE</scope>
    <source>
        <strain evidence="18">MaeBrown</strain>
        <tissue evidence="18">Leaf</tissue>
    </source>
</reference>
<feature type="domain" description="RING-type" evidence="16">
    <location>
        <begin position="517"/>
        <end position="575"/>
    </location>
</feature>
<dbReference type="EC" id="2.3.2.27" evidence="3"/>
<dbReference type="CDD" id="cd23139">
    <property type="entry name" value="RING-HC_ORTHRUS_rpt2"/>
    <property type="match status" value="1"/>
</dbReference>
<dbReference type="InterPro" id="IPR013083">
    <property type="entry name" value="Znf_RING/FYVE/PHD"/>
</dbReference>
<keyword evidence="10" id="KW-0238">DNA-binding</keyword>
<evidence type="ECO:0000256" key="12">
    <source>
        <dbReference type="PROSITE-ProRule" id="PRU00175"/>
    </source>
</evidence>
<dbReference type="InterPro" id="IPR001965">
    <property type="entry name" value="Znf_PHD"/>
</dbReference>
<dbReference type="SUPFAM" id="SSF57850">
    <property type="entry name" value="RING/U-box"/>
    <property type="match status" value="2"/>
</dbReference>
<dbReference type="SUPFAM" id="SSF88697">
    <property type="entry name" value="PUA domain-like"/>
    <property type="match status" value="1"/>
</dbReference>
<dbReference type="UniPathway" id="UPA00143"/>
<dbReference type="InterPro" id="IPR017907">
    <property type="entry name" value="Znf_RING_CS"/>
</dbReference>
<dbReference type="EMBL" id="GCHU01006079">
    <property type="protein sequence ID" value="JAG88684.1"/>
    <property type="molecule type" value="Transcribed_RNA"/>
</dbReference>
<dbReference type="CDD" id="cd23138">
    <property type="entry name" value="RING-HC_ORTHRUS_rpt1"/>
    <property type="match status" value="1"/>
</dbReference>
<dbReference type="FunFam" id="2.30.280.10:FF:000002">
    <property type="entry name" value="E3 ubiquitin-protein ligase ORTHRUS 2"/>
    <property type="match status" value="1"/>
</dbReference>
<dbReference type="Gene3D" id="2.30.280.10">
    <property type="entry name" value="SRA-YDG"/>
    <property type="match status" value="1"/>
</dbReference>
<keyword evidence="7" id="KW-0833">Ubl conjugation pathway</keyword>
<feature type="compositionally biased region" description="Polar residues" evidence="14">
    <location>
        <begin position="804"/>
        <end position="818"/>
    </location>
</feature>
<feature type="domain" description="PHD-type" evidence="15">
    <location>
        <begin position="10"/>
        <end position="60"/>
    </location>
</feature>
<feature type="compositionally biased region" description="Polar residues" evidence="14">
    <location>
        <begin position="897"/>
        <end position="908"/>
    </location>
</feature>
<feature type="compositionally biased region" description="Acidic residues" evidence="14">
    <location>
        <begin position="617"/>
        <end position="640"/>
    </location>
</feature>
<evidence type="ECO:0000256" key="13">
    <source>
        <dbReference type="PROSITE-ProRule" id="PRU00358"/>
    </source>
</evidence>
<evidence type="ECO:0000256" key="6">
    <source>
        <dbReference type="ARBA" id="ARBA00022771"/>
    </source>
</evidence>
<sequence length="919" mass="101953">MADLMPCDIEGKCMMCTKVPSDSDVLLCNGCVSPWHMQCLRPPLMAAPVEDWFCPDCLLPSENVTAVRSAPAGDGDGNDLLSRIRAIQADETLTDEQKAQRRQELMSGGASASNENQRNDEEEDRGARPGGGAAASTKNEVLELFDDGLKCIFCMQLLERPVTTPCGHNFCLKCFQKWMGQGKKNCAKCRSSIPAKMASLPRINLALVMAIRMAKVSAANASGSTLRTPRVCMYIANQDKPDKAFMTENAKRKGLSNAASGRIFVTVPPDHFGPILAENDPERNQGVLVGEYWGDRMECRQWGVHLPHVAGISGQSDYGAQSVALSGGYEDDEDHGEWFLYTGSGGRDLSGNKRTNKKQSFDQKFDKYNAALRVSCKMGYPVRVVRSHKEKGSSYAPENGVRYDGIYRIEKCWRKRGIQGFKVCRYLFVRCDNEPAPWTSDEHGDRPRPLPKIDELKDASDITVRKELPAWDWKDARWGWTRDPPLSRKLGSSSGSRKRENHQFLTIKQKLLKEFSCNICKNVLTLPLSTPCGHSFCKACLEGLFAGQQDVRERSTIGGRSLRTQKIVKKCPSCQGDITDFLLRPQVNRQMEDIIQSLKGKVEDGSDSDGDGKEDGDQSEGIENEEMETENCEVEETEGSEEPKVTLVDTSESSKVDTSESSKVDMSESSKVTEKEGSVEVQEIGTSDTKLPADIGKRPLNPEEERAIKELQTKYPAYSEQLLQSMLVDQEYDLNELEGLLKVLHRQEARANRGVSKSSAAKRKNKHTSVDSPPLEKSDDEVFKTNDKKRVAAAPDSTPAKLQKLSTNKNKGTSSQCGETEVKDTKVSGKDSCNEEKIESVESSPPRQENVSSDETKGKTLRKRRKDISPTHKTYWTRGRVSSDKFDTESVPDPTPTKDNVNSASPSSPFVLVSDSDIE</sequence>
<evidence type="ECO:0000256" key="4">
    <source>
        <dbReference type="ARBA" id="ARBA00022679"/>
    </source>
</evidence>
<dbReference type="InterPro" id="IPR019787">
    <property type="entry name" value="Znf_PHD-finger"/>
</dbReference>
<dbReference type="GO" id="GO:0005634">
    <property type="term" value="C:nucleus"/>
    <property type="evidence" value="ECO:0007669"/>
    <property type="project" value="UniProtKB-SubCell"/>
</dbReference>
<evidence type="ECO:0000256" key="3">
    <source>
        <dbReference type="ARBA" id="ARBA00012483"/>
    </source>
</evidence>
<evidence type="ECO:0000256" key="2">
    <source>
        <dbReference type="ARBA" id="ARBA00004906"/>
    </source>
</evidence>
<dbReference type="InterPro" id="IPR001841">
    <property type="entry name" value="Znf_RING"/>
</dbReference>
<feature type="compositionally biased region" description="Basic and acidic residues" evidence="14">
    <location>
        <begin position="652"/>
        <end position="678"/>
    </location>
</feature>
<evidence type="ECO:0000259" key="17">
    <source>
        <dbReference type="PROSITE" id="PS51015"/>
    </source>
</evidence>
<dbReference type="InterPro" id="IPR019786">
    <property type="entry name" value="Zinc_finger_PHD-type_CS"/>
</dbReference>
<evidence type="ECO:0000256" key="10">
    <source>
        <dbReference type="ARBA" id="ARBA00023125"/>
    </source>
</evidence>
<dbReference type="Pfam" id="PF00628">
    <property type="entry name" value="PHD"/>
    <property type="match status" value="1"/>
</dbReference>
<dbReference type="PANTHER" id="PTHR14140:SF27">
    <property type="entry name" value="OS04G0289800 PROTEIN"/>
    <property type="match status" value="1"/>
</dbReference>
<comment type="catalytic activity">
    <reaction evidence="1">
        <text>S-ubiquitinyl-[E2 ubiquitin-conjugating enzyme]-L-cysteine + [acceptor protein]-L-lysine = [E2 ubiquitin-conjugating enzyme]-L-cysteine + N(6)-ubiquitinyl-[acceptor protein]-L-lysine.</text>
        <dbReference type="EC" id="2.3.2.27"/>
    </reaction>
</comment>
<evidence type="ECO:0000259" key="16">
    <source>
        <dbReference type="PROSITE" id="PS50089"/>
    </source>
</evidence>
<dbReference type="SUPFAM" id="SSF57903">
    <property type="entry name" value="FYVE/PHD zinc finger"/>
    <property type="match status" value="1"/>
</dbReference>
<evidence type="ECO:0000256" key="7">
    <source>
        <dbReference type="ARBA" id="ARBA00022786"/>
    </source>
</evidence>
<comment type="pathway">
    <text evidence="2">Protein modification; protein ubiquitination.</text>
</comment>
<accession>A0A0C9RXD9</accession>
<dbReference type="InterPro" id="IPR047529">
    <property type="entry name" value="RING-HC_ORTHRUS_rpt2"/>
</dbReference>
<evidence type="ECO:0000256" key="11">
    <source>
        <dbReference type="ARBA" id="ARBA00023242"/>
    </source>
</evidence>
<feature type="compositionally biased region" description="Basic and acidic residues" evidence="14">
    <location>
        <begin position="774"/>
        <end position="790"/>
    </location>
</feature>
<dbReference type="SMART" id="SM00184">
    <property type="entry name" value="RING"/>
    <property type="match status" value="2"/>
</dbReference>
<feature type="region of interest" description="Disordered" evidence="14">
    <location>
        <begin position="599"/>
        <end position="704"/>
    </location>
</feature>
<feature type="region of interest" description="Disordered" evidence="14">
    <location>
        <begin position="91"/>
        <end position="134"/>
    </location>
</feature>
<dbReference type="SMART" id="SM00466">
    <property type="entry name" value="SRA"/>
    <property type="match status" value="1"/>
</dbReference>
<evidence type="ECO:0000256" key="8">
    <source>
        <dbReference type="ARBA" id="ARBA00022833"/>
    </source>
</evidence>
<keyword evidence="9" id="KW-0156">Chromatin regulator</keyword>
<feature type="compositionally biased region" description="Basic and acidic residues" evidence="14">
    <location>
        <begin position="600"/>
        <end position="616"/>
    </location>
</feature>
<keyword evidence="6 12" id="KW-0863">Zinc-finger</keyword>
<feature type="domain" description="YDG" evidence="17">
    <location>
        <begin position="282"/>
        <end position="430"/>
    </location>
</feature>
<dbReference type="InterPro" id="IPR036987">
    <property type="entry name" value="SRA-YDG_sf"/>
</dbReference>
<keyword evidence="5" id="KW-0479">Metal-binding</keyword>
<dbReference type="Pfam" id="PF02182">
    <property type="entry name" value="SAD_SRA"/>
    <property type="match status" value="1"/>
</dbReference>
<dbReference type="PROSITE" id="PS01359">
    <property type="entry name" value="ZF_PHD_1"/>
    <property type="match status" value="1"/>
</dbReference>
<dbReference type="InterPro" id="IPR015947">
    <property type="entry name" value="PUA-like_sf"/>
</dbReference>
<dbReference type="FunFam" id="3.30.40.10:FF:000665">
    <property type="entry name" value="Predicted protein"/>
    <property type="match status" value="1"/>
</dbReference>
<dbReference type="AlphaFoldDB" id="A0A0C9RXD9"/>
<dbReference type="GO" id="GO:0016567">
    <property type="term" value="P:protein ubiquitination"/>
    <property type="evidence" value="ECO:0007669"/>
    <property type="project" value="UniProtKB-UniPathway"/>
</dbReference>
<feature type="domain" description="RING-type" evidence="16">
    <location>
        <begin position="151"/>
        <end position="190"/>
    </location>
</feature>
<feature type="compositionally biased region" description="Basic and acidic residues" evidence="14">
    <location>
        <begin position="95"/>
        <end position="104"/>
    </location>
</feature>
<dbReference type="InterPro" id="IPR011011">
    <property type="entry name" value="Znf_FYVE_PHD"/>
</dbReference>
<dbReference type="InterPro" id="IPR045134">
    <property type="entry name" value="UHRF1/2-like"/>
</dbReference>
<evidence type="ECO:0000256" key="14">
    <source>
        <dbReference type="SAM" id="MobiDB-lite"/>
    </source>
</evidence>